<dbReference type="EMBL" id="CP081457">
    <property type="protein sequence ID" value="UYS79595.1"/>
    <property type="molecule type" value="Genomic_DNA"/>
</dbReference>
<gene>
    <name evidence="2" type="ORF">A237_019200</name>
</gene>
<dbReference type="AlphaFoldDB" id="A0AAT9SCV6"/>
<organism evidence="2">
    <name type="scientific">Pseudomonas syringae pv. actinidifoliorum ICMP 18803</name>
    <dbReference type="NCBI Taxonomy" id="1194400"/>
    <lineage>
        <taxon>Bacteria</taxon>
        <taxon>Pseudomonadati</taxon>
        <taxon>Pseudomonadota</taxon>
        <taxon>Gammaproteobacteria</taxon>
        <taxon>Pseudomonadales</taxon>
        <taxon>Pseudomonadaceae</taxon>
        <taxon>Pseudomonas</taxon>
        <taxon>Pseudomonas syringae</taxon>
    </lineage>
</organism>
<keyword evidence="1" id="KW-0812">Transmembrane</keyword>
<reference evidence="2" key="1">
    <citation type="journal article" date="2023" name="PhytoFront">
        <title>The Complete Genome Sequence of Pseudomonas syringae pv. actinidifoliorum ICMP 18803.</title>
        <authorList>
            <person name="Templeton M.D."/>
            <person name="Arshed S."/>
            <person name="Andersen M.T."/>
            <person name="Jayaraman J."/>
        </authorList>
    </citation>
    <scope>NUCLEOTIDE SEQUENCE</scope>
    <source>
        <strain evidence="2">ICMP 18803</strain>
    </source>
</reference>
<dbReference type="RefSeq" id="WP_017702924.1">
    <property type="nucleotide sequence ID" value="NZ_CP081457.1"/>
</dbReference>
<evidence type="ECO:0000256" key="1">
    <source>
        <dbReference type="SAM" id="Phobius"/>
    </source>
</evidence>
<name>A0AAT9SCV6_PSESX</name>
<accession>A0AAT9SCV6</accession>
<protein>
    <submittedName>
        <fullName evidence="2">Uncharacterized protein</fullName>
    </submittedName>
</protein>
<keyword evidence="1" id="KW-1133">Transmembrane helix</keyword>
<proteinExistence type="predicted"/>
<keyword evidence="1" id="KW-0472">Membrane</keyword>
<feature type="transmembrane region" description="Helical" evidence="1">
    <location>
        <begin position="6"/>
        <end position="29"/>
    </location>
</feature>
<sequence length="273" mass="30896">MDTLIDFVLTIIATAGVSAALLLAVGWLLRTWIGERFKASVKHEYDYRLENLKAELRREGDANLAELTSEIDRQADKLRIASASFSEVQKVIIVRKIEAVEALWLAVLEGRRLMPGSILTTDVLTRSELKNAYSGLLGPELRSIEFGIISKFFASVEDHRPFLGEVIWAQFAGFHGMLGRIIYLFREGKKDPEKLIWYEDENIQRMIDALLGDSLLSEFRSLSHSRIQWLNVQFDRQLFKTLDQLLSGREFGEAALRHAESTLATVSKAAPSL</sequence>
<evidence type="ECO:0000313" key="2">
    <source>
        <dbReference type="EMBL" id="UYS79595.1"/>
    </source>
</evidence>